<dbReference type="GO" id="GO:0004497">
    <property type="term" value="F:monooxygenase activity"/>
    <property type="evidence" value="ECO:0007669"/>
    <property type="project" value="InterPro"/>
</dbReference>
<name>A0A2J6TU45_9HELO</name>
<dbReference type="SUPFAM" id="SSF48264">
    <property type="entry name" value="Cytochrome P450"/>
    <property type="match status" value="1"/>
</dbReference>
<keyword evidence="6" id="KW-0560">Oxidoreductase</keyword>
<dbReference type="GO" id="GO:0005506">
    <property type="term" value="F:iron ion binding"/>
    <property type="evidence" value="ECO:0007669"/>
    <property type="project" value="InterPro"/>
</dbReference>
<gene>
    <name evidence="10" type="ORF">K444DRAFT_649667</name>
</gene>
<dbReference type="PANTHER" id="PTHR24282">
    <property type="entry name" value="CYTOCHROME P450 FAMILY MEMBER"/>
    <property type="match status" value="1"/>
</dbReference>
<dbReference type="Proteomes" id="UP000235371">
    <property type="component" value="Unassembled WGS sequence"/>
</dbReference>
<evidence type="ECO:0000313" key="11">
    <source>
        <dbReference type="Proteomes" id="UP000235371"/>
    </source>
</evidence>
<evidence type="ECO:0000256" key="3">
    <source>
        <dbReference type="ARBA" id="ARBA00022692"/>
    </source>
</evidence>
<keyword evidence="8 9" id="KW-0472">Membrane</keyword>
<dbReference type="PANTHER" id="PTHR24282:SF211">
    <property type="entry name" value="CYTOCHROME P450-RELATED"/>
    <property type="match status" value="1"/>
</dbReference>
<dbReference type="InterPro" id="IPR050665">
    <property type="entry name" value="Cytochrome_P450_Monooxygen"/>
</dbReference>
<dbReference type="RefSeq" id="XP_024743457.1">
    <property type="nucleotide sequence ID" value="XM_024885592.1"/>
</dbReference>
<keyword evidence="11" id="KW-1185">Reference proteome</keyword>
<dbReference type="GO" id="GO:0020037">
    <property type="term" value="F:heme binding"/>
    <property type="evidence" value="ECO:0007669"/>
    <property type="project" value="InterPro"/>
</dbReference>
<keyword evidence="4" id="KW-0479">Metal-binding</keyword>
<dbReference type="OrthoDB" id="1470350at2759"/>
<dbReference type="EMBL" id="KZ613743">
    <property type="protein sequence ID" value="PMD66553.1"/>
    <property type="molecule type" value="Genomic_DNA"/>
</dbReference>
<keyword evidence="3 9" id="KW-0812">Transmembrane</keyword>
<feature type="transmembrane region" description="Helical" evidence="9">
    <location>
        <begin position="7"/>
        <end position="28"/>
    </location>
</feature>
<keyword evidence="5 9" id="KW-1133">Transmembrane helix</keyword>
<evidence type="ECO:0000256" key="9">
    <source>
        <dbReference type="SAM" id="Phobius"/>
    </source>
</evidence>
<evidence type="ECO:0000256" key="8">
    <source>
        <dbReference type="ARBA" id="ARBA00023136"/>
    </source>
</evidence>
<dbReference type="GO" id="GO:0016705">
    <property type="term" value="F:oxidoreductase activity, acting on paired donors, with incorporation or reduction of molecular oxygen"/>
    <property type="evidence" value="ECO:0007669"/>
    <property type="project" value="InterPro"/>
</dbReference>
<dbReference type="STRING" id="1095630.A0A2J6TU45"/>
<protein>
    <submittedName>
        <fullName evidence="10">Cytochrome P450</fullName>
    </submittedName>
</protein>
<evidence type="ECO:0000256" key="4">
    <source>
        <dbReference type="ARBA" id="ARBA00022723"/>
    </source>
</evidence>
<dbReference type="GO" id="GO:0016020">
    <property type="term" value="C:membrane"/>
    <property type="evidence" value="ECO:0007669"/>
    <property type="project" value="UniProtKB-SubCell"/>
</dbReference>
<keyword evidence="7" id="KW-0408">Iron</keyword>
<comment type="subcellular location">
    <subcellularLocation>
        <location evidence="1">Membrane</location>
    </subcellularLocation>
</comment>
<sequence length="509" mass="56602">MMAVLKIILSIAIALISWPILNLLKHYIKARSVGLPIIINPIDLLNPIWILTHKPLLPLFYGFVSVFPNRHKLHNKHGPAYLLVTPKEIALFIDDPDLTEEILGKRKDLIKPDEAGEALNLFGTNAVTLNGEDRARHCRITTPPFNERNSKNIWKESLAQDTGMLQSWTSQGKDRVSKTAGDSMTLALHVLIAGGLGKSYPFAGGVGTIAEGHTMSYRDALKLTFLNLLPAVILGSLPPIPSFIPTQKIREIKEAVGEFKYHMNEMVEEERTRVDKLGSEKDNHLATLGRSSLSHSEFMGNLFIYNVAGHDTTANPICYAIYMLAAQPDVQNWLGEEIDSERNTLPPKTFIIVTTDSLHTTPTIWGSDPLIRSDEVGYLPWSTAPRSCTGKRFAPVEFVAVIAHLFRRHRVKAVMEPGEKEAVEKRIFEVLEDSSLEVTIKMNHPENEAGSNSRDAGHHVFLGGAFSNRTPQFEFRQLFSNRMPTSKSTSVNLEYESAAHDQAASAAAE</sequence>
<evidence type="ECO:0000256" key="7">
    <source>
        <dbReference type="ARBA" id="ARBA00023004"/>
    </source>
</evidence>
<organism evidence="10 11">
    <name type="scientific">Hyaloscypha bicolor E</name>
    <dbReference type="NCBI Taxonomy" id="1095630"/>
    <lineage>
        <taxon>Eukaryota</taxon>
        <taxon>Fungi</taxon>
        <taxon>Dikarya</taxon>
        <taxon>Ascomycota</taxon>
        <taxon>Pezizomycotina</taxon>
        <taxon>Leotiomycetes</taxon>
        <taxon>Helotiales</taxon>
        <taxon>Hyaloscyphaceae</taxon>
        <taxon>Hyaloscypha</taxon>
        <taxon>Hyaloscypha bicolor</taxon>
    </lineage>
</organism>
<dbReference type="Gene3D" id="1.10.630.10">
    <property type="entry name" value="Cytochrome P450"/>
    <property type="match status" value="2"/>
</dbReference>
<dbReference type="AlphaFoldDB" id="A0A2J6TU45"/>
<evidence type="ECO:0000256" key="2">
    <source>
        <dbReference type="ARBA" id="ARBA00022617"/>
    </source>
</evidence>
<evidence type="ECO:0000313" key="10">
    <source>
        <dbReference type="EMBL" id="PMD66553.1"/>
    </source>
</evidence>
<evidence type="ECO:0000256" key="6">
    <source>
        <dbReference type="ARBA" id="ARBA00023002"/>
    </source>
</evidence>
<proteinExistence type="predicted"/>
<dbReference type="GeneID" id="36593669"/>
<evidence type="ECO:0000256" key="5">
    <source>
        <dbReference type="ARBA" id="ARBA00022989"/>
    </source>
</evidence>
<keyword evidence="2" id="KW-0349">Heme</keyword>
<dbReference type="InterPro" id="IPR001128">
    <property type="entry name" value="Cyt_P450"/>
</dbReference>
<dbReference type="PRINTS" id="PR00385">
    <property type="entry name" value="P450"/>
</dbReference>
<dbReference type="InParanoid" id="A0A2J6TU45"/>
<dbReference type="InterPro" id="IPR036396">
    <property type="entry name" value="Cyt_P450_sf"/>
</dbReference>
<evidence type="ECO:0000256" key="1">
    <source>
        <dbReference type="ARBA" id="ARBA00004370"/>
    </source>
</evidence>
<dbReference type="Pfam" id="PF00067">
    <property type="entry name" value="p450"/>
    <property type="match status" value="1"/>
</dbReference>
<reference evidence="10 11" key="1">
    <citation type="submission" date="2016-04" db="EMBL/GenBank/DDBJ databases">
        <title>A degradative enzymes factory behind the ericoid mycorrhizal symbiosis.</title>
        <authorList>
            <consortium name="DOE Joint Genome Institute"/>
            <person name="Martino E."/>
            <person name="Morin E."/>
            <person name="Grelet G."/>
            <person name="Kuo A."/>
            <person name="Kohler A."/>
            <person name="Daghino S."/>
            <person name="Barry K."/>
            <person name="Choi C."/>
            <person name="Cichocki N."/>
            <person name="Clum A."/>
            <person name="Copeland A."/>
            <person name="Hainaut M."/>
            <person name="Haridas S."/>
            <person name="Labutti K."/>
            <person name="Lindquist E."/>
            <person name="Lipzen A."/>
            <person name="Khouja H.-R."/>
            <person name="Murat C."/>
            <person name="Ohm R."/>
            <person name="Olson A."/>
            <person name="Spatafora J."/>
            <person name="Veneault-Fourrey C."/>
            <person name="Henrissat B."/>
            <person name="Grigoriev I."/>
            <person name="Martin F."/>
            <person name="Perotto S."/>
        </authorList>
    </citation>
    <scope>NUCLEOTIDE SEQUENCE [LARGE SCALE GENOMIC DNA]</scope>
    <source>
        <strain evidence="10 11">E</strain>
    </source>
</reference>
<accession>A0A2J6TU45</accession>